<dbReference type="Proteomes" id="UP001501599">
    <property type="component" value="Unassembled WGS sequence"/>
</dbReference>
<evidence type="ECO:0008006" key="3">
    <source>
        <dbReference type="Google" id="ProtNLM"/>
    </source>
</evidence>
<gene>
    <name evidence="1" type="ORF">GCM10009846_29530</name>
</gene>
<reference evidence="2" key="1">
    <citation type="journal article" date="2019" name="Int. J. Syst. Evol. Microbiol.">
        <title>The Global Catalogue of Microorganisms (GCM) 10K type strain sequencing project: providing services to taxonomists for standard genome sequencing and annotation.</title>
        <authorList>
            <consortium name="The Broad Institute Genomics Platform"/>
            <consortium name="The Broad Institute Genome Sequencing Center for Infectious Disease"/>
            <person name="Wu L."/>
            <person name="Ma J."/>
        </authorList>
    </citation>
    <scope>NUCLEOTIDE SEQUENCE [LARGE SCALE GENOMIC DNA]</scope>
    <source>
        <strain evidence="2">JCM 16026</strain>
    </source>
</reference>
<keyword evidence="2" id="KW-1185">Reference proteome</keyword>
<accession>A0ABP5MP25</accession>
<evidence type="ECO:0000313" key="1">
    <source>
        <dbReference type="EMBL" id="GAA2176297.1"/>
    </source>
</evidence>
<proteinExistence type="predicted"/>
<dbReference type="RefSeq" id="WP_344344851.1">
    <property type="nucleotide sequence ID" value="NZ_BAAAQT010000008.1"/>
</dbReference>
<organism evidence="1 2">
    <name type="scientific">Agrococcus versicolor</name>
    <dbReference type="NCBI Taxonomy" id="501482"/>
    <lineage>
        <taxon>Bacteria</taxon>
        <taxon>Bacillati</taxon>
        <taxon>Actinomycetota</taxon>
        <taxon>Actinomycetes</taxon>
        <taxon>Micrococcales</taxon>
        <taxon>Microbacteriaceae</taxon>
        <taxon>Agrococcus</taxon>
    </lineage>
</organism>
<evidence type="ECO:0000313" key="2">
    <source>
        <dbReference type="Proteomes" id="UP001501599"/>
    </source>
</evidence>
<name>A0ABP5MP25_9MICO</name>
<sequence length="48" mass="5239">MTIFPAITGRTGASPILRGADDLDLELLESRTLDGGTLEVVYRPTLHR</sequence>
<protein>
    <recommendedName>
        <fullName evidence="3">Bacterial bifunctional deaminase-reductase C-terminal domain-containing protein</fullName>
    </recommendedName>
</protein>
<comment type="caution">
    <text evidence="1">The sequence shown here is derived from an EMBL/GenBank/DDBJ whole genome shotgun (WGS) entry which is preliminary data.</text>
</comment>
<dbReference type="EMBL" id="BAAAQT010000008">
    <property type="protein sequence ID" value="GAA2176297.1"/>
    <property type="molecule type" value="Genomic_DNA"/>
</dbReference>